<dbReference type="SUPFAM" id="SSF48726">
    <property type="entry name" value="Immunoglobulin"/>
    <property type="match status" value="1"/>
</dbReference>
<protein>
    <submittedName>
        <fullName evidence="3">MYOMESIN PROTEIN, SARCOMERE, M-BAND, IMMUNOGLOBULIN-LIKE.5A</fullName>
    </submittedName>
</protein>
<dbReference type="InterPro" id="IPR036179">
    <property type="entry name" value="Ig-like_dom_sf"/>
</dbReference>
<feature type="region of interest" description="Disordered" evidence="1">
    <location>
        <begin position="285"/>
        <end position="321"/>
    </location>
</feature>
<dbReference type="InterPro" id="IPR049304">
    <property type="entry name" value="Gly_rich_dom"/>
</dbReference>
<feature type="compositionally biased region" description="Gly residues" evidence="1">
    <location>
        <begin position="285"/>
        <end position="307"/>
    </location>
</feature>
<dbReference type="PRINTS" id="PR01228">
    <property type="entry name" value="EGGSHELL"/>
</dbReference>
<evidence type="ECO:0000256" key="1">
    <source>
        <dbReference type="SAM" id="MobiDB-lite"/>
    </source>
</evidence>
<dbReference type="EMBL" id="BK014885">
    <property type="protein sequence ID" value="DAD80649.1"/>
    <property type="molecule type" value="Genomic_DNA"/>
</dbReference>
<evidence type="ECO:0000313" key="3">
    <source>
        <dbReference type="EMBL" id="DAD80649.1"/>
    </source>
</evidence>
<dbReference type="Gene3D" id="2.60.40.10">
    <property type="entry name" value="Immunoglobulins"/>
    <property type="match status" value="1"/>
</dbReference>
<dbReference type="InterPro" id="IPR013783">
    <property type="entry name" value="Ig-like_fold"/>
</dbReference>
<feature type="domain" description="Ig-like" evidence="2">
    <location>
        <begin position="17"/>
        <end position="101"/>
    </location>
</feature>
<organism evidence="3">
    <name type="scientific">Siphoviridae sp. ctS1E53</name>
    <dbReference type="NCBI Taxonomy" id="2826340"/>
    <lineage>
        <taxon>Viruses</taxon>
        <taxon>Duplodnaviria</taxon>
        <taxon>Heunggongvirae</taxon>
        <taxon>Uroviricota</taxon>
        <taxon>Caudoviricetes</taxon>
    </lineage>
</organism>
<dbReference type="Pfam" id="PF21722">
    <property type="entry name" value="Gly_rich_2"/>
    <property type="match status" value="1"/>
</dbReference>
<dbReference type="PROSITE" id="PS50835">
    <property type="entry name" value="IG_LIKE"/>
    <property type="match status" value="1"/>
</dbReference>
<accession>A0A8S5ME81</accession>
<dbReference type="InterPro" id="IPR003599">
    <property type="entry name" value="Ig_sub"/>
</dbReference>
<evidence type="ECO:0000259" key="2">
    <source>
        <dbReference type="PROSITE" id="PS50835"/>
    </source>
</evidence>
<sequence>MGDCYIVRRAGEAKKLPVLNASYPADLTIWAGETATFQVQIATAGVPAEYTYKWYKNGNLITNATAATLNLTGLTTATTATIYCVVTNKAGEVTSRMATLTVKNPNMAYTYTGSHEKIDDGSGNWRIKFKSSGTLKFTNLGKWDGKLDVFCVGGGCAGGSGNWDANNGYGKAGSGGYTKTQKSIQVEVNKSYSIVIGAGGQSAFAPGGSTSALGVTANGGTKLGGGSGGGAYGNGAVNNGGSNGGNGDPQDAANIGIDHWGSPGKGQGTTTREFGGPTGTLYAGGGGAGGNGSAQAHGGAGGGGNGAWNGHQPTSGEANTGGGGGGMYYNLTNVGKGGSGIVVIRNHR</sequence>
<dbReference type="InterPro" id="IPR007110">
    <property type="entry name" value="Ig-like_dom"/>
</dbReference>
<proteinExistence type="predicted"/>
<reference evidence="3" key="1">
    <citation type="journal article" date="2021" name="Proc. Natl. Acad. Sci. U.S.A.">
        <title>A Catalog of Tens of Thousands of Viruses from Human Metagenomes Reveals Hidden Associations with Chronic Diseases.</title>
        <authorList>
            <person name="Tisza M.J."/>
            <person name="Buck C.B."/>
        </authorList>
    </citation>
    <scope>NUCLEOTIDE SEQUENCE</scope>
    <source>
        <strain evidence="3">CtS1E53</strain>
    </source>
</reference>
<name>A0A8S5ME81_9CAUD</name>
<dbReference type="SMART" id="SM00409">
    <property type="entry name" value="IG"/>
    <property type="match status" value="1"/>
</dbReference>